<reference evidence="3" key="2">
    <citation type="submission" date="2016-04" db="EMBL/GenBank/DDBJ databases">
        <title>Complete Genome and Plasmid Sequences for Rhodococcus fascians D188 and Draft Sequences for Rhodococcus spp. Isolates PBTS 1 and PBTS 2.</title>
        <authorList>
            <person name="Stamer R."/>
            <person name="Vereecke D."/>
            <person name="Zhang Y."/>
            <person name="Schilkey F."/>
            <person name="Devitt N."/>
            <person name="Randall J."/>
        </authorList>
    </citation>
    <scope>NUCLEOTIDE SEQUENCE [LARGE SCALE GENOMIC DNA]</scope>
    <source>
        <strain evidence="3">PBTS2</strain>
    </source>
</reference>
<evidence type="ECO:0008006" key="4">
    <source>
        <dbReference type="Google" id="ProtNLM"/>
    </source>
</evidence>
<dbReference type="AlphaFoldDB" id="A0A143QNG6"/>
<accession>A0A143QNG6</accession>
<dbReference type="KEGG" id="rhs:A3Q41_02652"/>
<feature type="transmembrane region" description="Helical" evidence="1">
    <location>
        <begin position="124"/>
        <end position="145"/>
    </location>
</feature>
<evidence type="ECO:0000313" key="3">
    <source>
        <dbReference type="Proteomes" id="UP000076038"/>
    </source>
</evidence>
<keyword evidence="3" id="KW-1185">Reference proteome</keyword>
<feature type="transmembrane region" description="Helical" evidence="1">
    <location>
        <begin position="71"/>
        <end position="87"/>
    </location>
</feature>
<dbReference type="PATRIC" id="fig|1653479.3.peg.2681"/>
<gene>
    <name evidence="2" type="ORF">A3Q41_02652</name>
</gene>
<organism evidence="2 3">
    <name type="scientific">Rhodococcoides fascians</name>
    <name type="common">Rhodococcus fascians</name>
    <dbReference type="NCBI Taxonomy" id="1828"/>
    <lineage>
        <taxon>Bacteria</taxon>
        <taxon>Bacillati</taxon>
        <taxon>Actinomycetota</taxon>
        <taxon>Actinomycetes</taxon>
        <taxon>Mycobacteriales</taxon>
        <taxon>Nocardiaceae</taxon>
        <taxon>Rhodococcoides</taxon>
    </lineage>
</organism>
<dbReference type="RefSeq" id="WP_048319351.1">
    <property type="nucleotide sequence ID" value="NZ_CP015220.1"/>
</dbReference>
<dbReference type="Proteomes" id="UP000076038">
    <property type="component" value="Chromosome"/>
</dbReference>
<feature type="transmembrane region" description="Helical" evidence="1">
    <location>
        <begin position="176"/>
        <end position="194"/>
    </location>
</feature>
<reference evidence="2 3" key="1">
    <citation type="journal article" date="2016" name="Genome Announc.">
        <title>Complete Genome and Plasmid Sequences for Rhodococcus fascians D188 and Draft Sequences for Rhodococcus Isolates PBTS 1 and PBTS 2.</title>
        <authorList>
            <person name="Stamler R.A."/>
            <person name="Vereecke D."/>
            <person name="Zhang Y."/>
            <person name="Schilkey F."/>
            <person name="Devitt N."/>
            <person name="Randall J.J."/>
        </authorList>
    </citation>
    <scope>NUCLEOTIDE SEQUENCE [LARGE SCALE GENOMIC DNA]</scope>
    <source>
        <strain evidence="2 3">PBTS2</strain>
    </source>
</reference>
<dbReference type="Pfam" id="PF20401">
    <property type="entry name" value="Rhomboid_2"/>
    <property type="match status" value="1"/>
</dbReference>
<feature type="transmembrane region" description="Helical" evidence="1">
    <location>
        <begin position="152"/>
        <end position="170"/>
    </location>
</feature>
<keyword evidence="1" id="KW-0812">Transmembrane</keyword>
<evidence type="ECO:0000313" key="2">
    <source>
        <dbReference type="EMBL" id="AMY23947.1"/>
    </source>
</evidence>
<proteinExistence type="predicted"/>
<dbReference type="InterPro" id="IPR046862">
    <property type="entry name" value="Rhomboid_2"/>
</dbReference>
<dbReference type="EMBL" id="CP015220">
    <property type="protein sequence ID" value="AMY23947.1"/>
    <property type="molecule type" value="Genomic_DNA"/>
</dbReference>
<protein>
    <recommendedName>
        <fullName evidence="4">Rhomboid family intramembrane serine protease</fullName>
    </recommendedName>
</protein>
<name>A0A143QNG6_RHOFA</name>
<evidence type="ECO:0000256" key="1">
    <source>
        <dbReference type="SAM" id="Phobius"/>
    </source>
</evidence>
<feature type="transmembrane region" description="Helical" evidence="1">
    <location>
        <begin position="94"/>
        <end position="118"/>
    </location>
</feature>
<keyword evidence="1" id="KW-1133">Transmembrane helix</keyword>
<sequence length="223" mass="23853">MSRLLSVVLRLRVTLLFCLLTAAGTVTLGQIGPHDRWHVLHAASTNLHNLTDGHLATLVTSAFLTEGRPDWWWLASVAILFAVAEWVSGWRRFLLTFCAGHIGATALVAVGLFVGIHVDWFADSLAVAVDVGVSYAAAAVAGSLIRYLTMPWRAVWGALWIAVVAAGAITDPSFTAAGHALALTIGLGLGVFFLRRDAMPLSRNRIDSTSADRVQPSAQLSTL</sequence>
<dbReference type="OrthoDB" id="2242583at2"/>
<keyword evidence="1" id="KW-0472">Membrane</keyword>